<feature type="region of interest" description="Disordered" evidence="4">
    <location>
        <begin position="1380"/>
        <end position="1465"/>
    </location>
</feature>
<feature type="compositionally biased region" description="Low complexity" evidence="4">
    <location>
        <begin position="222"/>
        <end position="234"/>
    </location>
</feature>
<keyword evidence="2" id="KW-0677">Repeat</keyword>
<feature type="region of interest" description="Disordered" evidence="4">
    <location>
        <begin position="1589"/>
        <end position="1620"/>
    </location>
</feature>
<feature type="region of interest" description="Disordered" evidence="4">
    <location>
        <begin position="1"/>
        <end position="206"/>
    </location>
</feature>
<feature type="compositionally biased region" description="Low complexity" evidence="4">
    <location>
        <begin position="42"/>
        <end position="73"/>
    </location>
</feature>
<feature type="compositionally biased region" description="Basic and acidic residues" evidence="4">
    <location>
        <begin position="120"/>
        <end position="130"/>
    </location>
</feature>
<dbReference type="InterPro" id="IPR051279">
    <property type="entry name" value="PP1-Reg/Actin-Interact_Protein"/>
</dbReference>
<evidence type="ECO:0000256" key="4">
    <source>
        <dbReference type="SAM" id="MobiDB-lite"/>
    </source>
</evidence>
<feature type="region of interest" description="Disordered" evidence="4">
    <location>
        <begin position="830"/>
        <end position="854"/>
    </location>
</feature>
<feature type="compositionally biased region" description="Pro residues" evidence="4">
    <location>
        <begin position="1595"/>
        <end position="1605"/>
    </location>
</feature>
<dbReference type="PANTHER" id="PTHR24112:SF9">
    <property type="entry name" value="PROTEIN PHOSPHATASE 1 REGULATORY SUBUNIT 37"/>
    <property type="match status" value="1"/>
</dbReference>
<feature type="compositionally biased region" description="Low complexity" evidence="4">
    <location>
        <begin position="136"/>
        <end position="146"/>
    </location>
</feature>
<feature type="region of interest" description="Disordered" evidence="4">
    <location>
        <begin position="359"/>
        <end position="419"/>
    </location>
</feature>
<feature type="region of interest" description="Disordered" evidence="4">
    <location>
        <begin position="1898"/>
        <end position="1966"/>
    </location>
</feature>
<feature type="region of interest" description="Disordered" evidence="4">
    <location>
        <begin position="2172"/>
        <end position="2192"/>
    </location>
</feature>
<dbReference type="EMBL" id="HBUE01030996">
    <property type="protein sequence ID" value="CAG6456468.1"/>
    <property type="molecule type" value="Transcribed_RNA"/>
</dbReference>
<reference evidence="5" key="1">
    <citation type="submission" date="2021-05" db="EMBL/GenBank/DDBJ databases">
        <authorList>
            <person name="Alioto T."/>
            <person name="Alioto T."/>
            <person name="Gomez Garrido J."/>
        </authorList>
    </citation>
    <scope>NUCLEOTIDE SEQUENCE</scope>
</reference>
<feature type="region of interest" description="Disordered" evidence="4">
    <location>
        <begin position="1482"/>
        <end position="1513"/>
    </location>
</feature>
<feature type="region of interest" description="Disordered" evidence="4">
    <location>
        <begin position="1043"/>
        <end position="1074"/>
    </location>
</feature>
<dbReference type="InterPro" id="IPR032675">
    <property type="entry name" value="LRR_dom_sf"/>
</dbReference>
<feature type="region of interest" description="Disordered" evidence="4">
    <location>
        <begin position="1095"/>
        <end position="1143"/>
    </location>
</feature>
<feature type="compositionally biased region" description="Polar residues" evidence="4">
    <location>
        <begin position="1114"/>
        <end position="1123"/>
    </location>
</feature>
<feature type="compositionally biased region" description="Low complexity" evidence="4">
    <location>
        <begin position="716"/>
        <end position="732"/>
    </location>
</feature>
<feature type="compositionally biased region" description="Low complexity" evidence="4">
    <location>
        <begin position="1553"/>
        <end position="1565"/>
    </location>
</feature>
<feature type="compositionally biased region" description="Polar residues" evidence="4">
    <location>
        <begin position="235"/>
        <end position="253"/>
    </location>
</feature>
<feature type="compositionally biased region" description="Low complexity" evidence="4">
    <location>
        <begin position="157"/>
        <end position="173"/>
    </location>
</feature>
<feature type="compositionally biased region" description="Acidic residues" evidence="4">
    <location>
        <begin position="403"/>
        <end position="412"/>
    </location>
</feature>
<proteinExistence type="inferred from homology"/>
<feature type="region of interest" description="Disordered" evidence="4">
    <location>
        <begin position="772"/>
        <end position="792"/>
    </location>
</feature>
<feature type="compositionally biased region" description="Low complexity" evidence="4">
    <location>
        <begin position="271"/>
        <end position="327"/>
    </location>
</feature>
<feature type="compositionally biased region" description="Low complexity" evidence="4">
    <location>
        <begin position="1125"/>
        <end position="1142"/>
    </location>
</feature>
<feature type="compositionally biased region" description="Low complexity" evidence="4">
    <location>
        <begin position="1486"/>
        <end position="1509"/>
    </location>
</feature>
<evidence type="ECO:0000256" key="3">
    <source>
        <dbReference type="ARBA" id="ARBA00038315"/>
    </source>
</evidence>
<dbReference type="Pfam" id="PF13516">
    <property type="entry name" value="LRR_6"/>
    <property type="match status" value="2"/>
</dbReference>
<sequence length="2192" mass="231552">MSIEPTNETKTAAAAVETASSSSGTGAVGGGGGAEEEEELTLVEISPSSSSSSPTTVSSLSPSSRTVTISSSTGAGDDDAIEVHPEAAAALAATRPVRTVSGTAVDSSSESSTIELVEEQPAKEQQEQHRPQPLLAPVAADVQDVAPGDRSPYESRTILPIQSSSSLSTPSSSEEYFDESLTTVSSSTEGALNVSSSNNQLNNNNNNSTAIIELQSVVVTSEATAAAATPEQSADQGNTSEKPADNSQPQQTKEAPIEIVQIFPSTKAADVSSSSTSTSGASSSSSSGASSESSSSSSPSVSPLAVDQQQQQPQQQIQQPSSPPSTSALVQGDTAEVVSKMGVSDGDDQVPELLPAAVEEVSNPRDQPQQLPILPYRGSASSPQLKQSSLKKYKSNSKKMNNDDADDGECEESSAPQRRVSFPQDAQLITGYLEPIDPWACVAIISAPELTDLYSKSCAKHSTEPLPVILEHIKSLHLTMNQRVPLLSLRDQNLNHGSCEALEEVLKRVQYKSINLSHAGLDDVSASVLFDMIEYYEATNELDFSDNLSMTNKSWLACINMIKKSQALNVLITRGPALSEHNAMNLAKALNTSSLHTLKLDHCELTQRPLATLCNLLKRNTSLKELSLAHNQLTYEDAKSIGGLLRSNYHIQLLDISNNNIGDKGVEFIVSALIDQSIYFKTMQETKRRGEFSFSDLSSSLQSINSNKNYFPYPYQQQQQQQHQLSSRSQHLPPQKHPKQTRSRAASTKKAAAAAAHKEELQQQLASPLLESVVPLTPPPTPALPTVSSPSASSDDVFLAVNTVKQLESPAGSLPPQAAELLTVVDDANSTNNDSGINSSVSSDVDQTNSENSCSNKCEEVVEVVVSEEAKAPEEKKEAKTVETVVESGNERGNVHDGGGGADKQTIELTFDLEQHSDDVDEQHVKGPKKARLAKQDSVLSEFESSMPELKKEPQQVKVDVKVASVVAKSEEHPMEEDTPEICADYDDDTSLKIVEENLLVDRSINATSVAKEEASTDDSAPVTPLATFKKDELQLRLEKSKQKEEQELAEAAGLLNSSEDNNKLEDVTSTSAPEIKTTATMPLKIVEVEIKDKQQPLSRSLDSTASGEFENPFLSTNQTSVFPSERSFSSESLNSETSVDSNDSKSSLKIIQSKFAARNGTLERQQSIANREALQAEQFPPTVPCGLQVLVLWNNEITRHSANTFADLIENTSTLEILNVGCNLLCNEFVGSIKSSLKVNNSLTNLGLQGAHLSDNGAKVMAEVIEFGGNSTLQRIDMRNNNILATGLDHLNEALKSNKTVTRIDLDDVPRRVVDNSIDVGPEYNRLLNNIRAQCERNKNPPEPSEPISTSIKRVRASQLNSRKISLTCTSIRAAPTGATAGEKHHHHLLDPSKKPGGRLRSPLPSPIPSPIASPVPSPSRNRFQVTRVGESSGGVGGGSTSSLTSLSNNKSTSPSPSSTGSSPTLFFAANSRFRVVTVEEPAKAKSSPVSSVSTNQRMSSSSSISPSPLAATVCSSSAPALSSFDSSLKSSSSPISQHFQTVATNTPSPPVLVQQQQQQLTQSHFPPSLSPIVAPTVTTTVAATAAATTTPTPVTPLTPPTPKPLTKHTRLPSTSSCTLHDSVISSTSIESPDLEVTRFMTSGSGGVAPGSVRAHSSTTMDDSCCSSISSSIDSIDRVLQFNNNTSISSTDESFDLIVSSPSSSSLSVGSVSTAPLAKTDSTLVPRQQPTIIEPSNNLLLQPASPLKGKNASLSSLDMSTSSQESLYDVHDLSSSVSVSSGGSSSLAVAAAGTAATTGTKTAAAGNSNESTLTSVQGLEKDVSQKQAATSSKQAPAEKPPRVRKTSWIASIGGGSHPRVADSGGASTIAPASTGNTYSPAVEKLLAIFNPTNLFSSNKSSPPSSECGTVPAHSAGGTLGSATTTTTGKENSTPAAAPHPPVRKESPMGGLFRWTTKSSSTAKDEEKVLKVNISPENTITPQMPQIQGHLQQHSPQSMVAAAATATTYNVDNIPSQLKAEIKENISPENTITNSKLLLNPSSSPTSTVQPAVAIGVLPAATAAAAPVAPVHPKVIFRLGDDYDESEDDIDTLTSKYGGGGGKPTLLGTNIGTTTTEGSSPVPQSAAAVLMHTSHLGQLARDSLTTMFKNPSLASQDSIRSMDSLTEMAAAEQQLQQQLQPKPAATEDTQAQ</sequence>
<accession>A0A8D8AHN6</accession>
<evidence type="ECO:0000313" key="5">
    <source>
        <dbReference type="EMBL" id="CAG6456470.1"/>
    </source>
</evidence>
<organism evidence="5">
    <name type="scientific">Culex pipiens</name>
    <name type="common">House mosquito</name>
    <dbReference type="NCBI Taxonomy" id="7175"/>
    <lineage>
        <taxon>Eukaryota</taxon>
        <taxon>Metazoa</taxon>
        <taxon>Ecdysozoa</taxon>
        <taxon>Arthropoda</taxon>
        <taxon>Hexapoda</taxon>
        <taxon>Insecta</taxon>
        <taxon>Pterygota</taxon>
        <taxon>Neoptera</taxon>
        <taxon>Endopterygota</taxon>
        <taxon>Diptera</taxon>
        <taxon>Nematocera</taxon>
        <taxon>Culicoidea</taxon>
        <taxon>Culicidae</taxon>
        <taxon>Culicinae</taxon>
        <taxon>Culicini</taxon>
        <taxon>Culex</taxon>
        <taxon>Culex</taxon>
    </lineage>
</organism>
<feature type="region of interest" description="Disordered" evidence="4">
    <location>
        <begin position="715"/>
        <end position="751"/>
    </location>
</feature>
<protein>
    <submittedName>
        <fullName evidence="5">Protein phosphatase 1 regulatory subunit 37</fullName>
    </submittedName>
</protein>
<feature type="region of interest" description="Disordered" evidence="4">
    <location>
        <begin position="1822"/>
        <end position="1845"/>
    </location>
</feature>
<dbReference type="SUPFAM" id="SSF52047">
    <property type="entry name" value="RNI-like"/>
    <property type="match status" value="1"/>
</dbReference>
<name>A0A8D8AHN6_CULPI</name>
<feature type="compositionally biased region" description="Polar residues" evidence="4">
    <location>
        <begin position="1096"/>
        <end position="1107"/>
    </location>
</feature>
<dbReference type="PANTHER" id="PTHR24112">
    <property type="entry name" value="LEUCINE-RICH REPEAT, ISOFORM F-RELATED"/>
    <property type="match status" value="1"/>
</dbReference>
<feature type="compositionally biased region" description="Polar residues" evidence="4">
    <location>
        <begin position="100"/>
        <end position="114"/>
    </location>
</feature>
<comment type="similarity">
    <text evidence="3">Belongs to the PPP1R37 family.</text>
</comment>
<feature type="compositionally biased region" description="Low complexity" evidence="4">
    <location>
        <begin position="1442"/>
        <end position="1465"/>
    </location>
</feature>
<dbReference type="SMART" id="SM00368">
    <property type="entry name" value="LRR_RI"/>
    <property type="match status" value="8"/>
</dbReference>
<evidence type="ECO:0000256" key="2">
    <source>
        <dbReference type="ARBA" id="ARBA00022737"/>
    </source>
</evidence>
<dbReference type="Gene3D" id="3.80.10.10">
    <property type="entry name" value="Ribonuclease Inhibitor"/>
    <property type="match status" value="2"/>
</dbReference>
<feature type="compositionally biased region" description="Low complexity" evidence="4">
    <location>
        <begin position="379"/>
        <end position="388"/>
    </location>
</feature>
<feature type="compositionally biased region" description="Polar residues" evidence="4">
    <location>
        <begin position="1"/>
        <end position="10"/>
    </location>
</feature>
<feature type="compositionally biased region" description="Low complexity" evidence="4">
    <location>
        <begin position="1915"/>
        <end position="1929"/>
    </location>
</feature>
<feature type="compositionally biased region" description="Polar residues" evidence="4">
    <location>
        <begin position="180"/>
        <end position="190"/>
    </location>
</feature>
<feature type="compositionally biased region" description="Pro residues" evidence="4">
    <location>
        <begin position="1405"/>
        <end position="1419"/>
    </location>
</feature>
<feature type="compositionally biased region" description="Polar residues" evidence="4">
    <location>
        <begin position="1826"/>
        <end position="1835"/>
    </location>
</feature>
<feature type="compositionally biased region" description="Low complexity" evidence="4">
    <location>
        <begin position="11"/>
        <end position="25"/>
    </location>
</feature>
<feature type="region of interest" description="Disordered" evidence="4">
    <location>
        <begin position="1542"/>
        <end position="1569"/>
    </location>
</feature>
<dbReference type="EMBL" id="HBUE01031000">
    <property type="protein sequence ID" value="CAG6456470.1"/>
    <property type="molecule type" value="Transcribed_RNA"/>
</dbReference>
<feature type="compositionally biased region" description="Low complexity" evidence="4">
    <location>
        <begin position="193"/>
        <end position="206"/>
    </location>
</feature>
<evidence type="ECO:0000256" key="1">
    <source>
        <dbReference type="ARBA" id="ARBA00022614"/>
    </source>
</evidence>
<keyword evidence="1" id="KW-0433">Leucine-rich repeat</keyword>
<dbReference type="InterPro" id="IPR001611">
    <property type="entry name" value="Leu-rich_rpt"/>
</dbReference>
<feature type="region of interest" description="Disordered" evidence="4">
    <location>
        <begin position="222"/>
        <end position="332"/>
    </location>
</feature>